<dbReference type="InterPro" id="IPR029058">
    <property type="entry name" value="AB_hydrolase_fold"/>
</dbReference>
<dbReference type="Gene3D" id="3.30.559.10">
    <property type="entry name" value="Chloramphenicol acetyltransferase-like domain"/>
    <property type="match status" value="1"/>
</dbReference>
<dbReference type="STRING" id="1314790.A0A1Y1YQ94"/>
<gene>
    <name evidence="6" type="ORF">K493DRAFT_298977</name>
</gene>
<dbReference type="InterPro" id="IPR023213">
    <property type="entry name" value="CAT-like_dom_sf"/>
</dbReference>
<comment type="caution">
    <text evidence="6">The sequence shown here is derived from an EMBL/GenBank/DDBJ whole genome shotgun (WGS) entry which is preliminary data.</text>
</comment>
<dbReference type="SMART" id="SM00823">
    <property type="entry name" value="PKS_PP"/>
    <property type="match status" value="2"/>
</dbReference>
<dbReference type="Pfam" id="PF00975">
    <property type="entry name" value="Thioesterase"/>
    <property type="match status" value="1"/>
</dbReference>
<dbReference type="GO" id="GO:0005737">
    <property type="term" value="C:cytoplasm"/>
    <property type="evidence" value="ECO:0007669"/>
    <property type="project" value="TreeGrafter"/>
</dbReference>
<sequence>MAVALEAILPQFKILITGGDAPDCGVITQVMRNAPPQQLLNAYGPTESTTFTTTYRIAAPPGTGTEIPIGRPIANTRLYLLDKYGQPLPLGMIGELYIGGDGVACGYLNRPELTAERFLPDPFSKHKNARMYRTGDLARYMPDGNLVFLGRSDQQVKIRGFRIEPGEIEACLNEHPQVREATVLVLGKNNSKRLVAYVVAEPNKQLAHTLRLHLTNKLPEYMIPAAFVQLDVLPLTPNGKVDRRALPEPKDESFAHQEYEAPQGELETVLAAIWAELLKLEQIGRHDNFFALGGNSLLVMQMIERLRRLDLRVSVRALYDTPTLSTLVQSLGQHSEVPTPPNLITPNTSKITPDLLPLVNLTQAEIDQIIEVIPGGVSNIQDIYSLTPLQDGILFHHLLETDNDPYLVTTLLAFADRPLLDRYLETIQQLVNRHDILRTAFVWRNLTAPVQVVCRQALLSISELTFDLSNGPIRDQLLRYFDPHKYRVDLTQASLLRYAVTQDTDGRWLLVQLLHHVIGDHSTVDVMQSEIQAFLSGQGSTLPPPQPFRNLVAQARLGRRQKEHEQFFTEMLADIEEPTLPFGLGEIYRDGSKVTESHQMLPQDLNKTLRAQAKRLGVSVADLFHLAWAQVLARSSGQERVVFGTVLLGRMQAGDGADQALGLFINTLPIRIDLGERGVQESVQQTHADLAALLQHEHASLALAQRCSSLPAGTPLFSALLNYRHNTVPLGKHTSMSGIEFLSTQERTNYPLLMSVEDFGDSLGLTSQAVYPLDSAQICNYMRQTLQSLVDALQHKPEMPIHQIEVLSDDERERLLGTLNATDAPYSEHRLLHQLFEEQAERTPQATALVCEGASLNYAELNIRANYLAQHLIELGVQPDTRVAICMQRGPQMIMGLLAILKSGGAYVPLDPAYPCARLAQILADATPMIIVADSIGCSVLGEAVLSSRTIVDPDRLPGVSLTNPQIPKLTARHLAYVIYTSGSTGIPKGVMMEHRGIVNLAQARKARFEVHPSSRILQFASLSFDVSIWEIILTLSTGASLYLPPDIIRHDLKKLWEYIARYSVTHAILPPALLQDGEGLPRLETPLTLILTGEAANAALYQNLSQHGAVYNAYGPTETHAITIWASQQCSLSAGSVPIGRPIENTRLYLVDRRGQLVPYGAVGELYIAGVCVARGYLNRPELTSERFLPDPFSKENDTWMYKTGDLARYLPDGNLEFLGRNDHQIKIRGFRIEPGEIKTLLLNHPQVREAFVMAQGKDHNKHLVAYVVAEPDESLARTLRNYLSKKLPEYMTPSAFLRLDELPLTPNGKIDRQALPTPDHNSFALPAYEAPQGTIECTLAGIWAELLDVDRIGRHDNFFALGGYSLLAVRMTSRIHTALHVEPPLRMLFEAPTIAELAQRLLELDDHPHDSYAVLFPIQPKGTLAPLFCVHAVSGLSWGYVGLSQHLDPDQPIYGLQARGLNNNAPLAESIEAMASDYIKQIRSIQPHGPYHLLGWSFGVYVAHSMATQLENQGEAVALLAMLDSNPEYTPRAEETEAERDDAYKQFLSRYSDGGIPNAGEYLWGKTESVIKNNLELVKKFTPLTVRGDVLFFRATIPEHEDIPLITPELWKPHVLGDIEVHNIHCKHREMDRPTPTAEIGRILAKTLHDMRHRPTRSESWWGVLRRDVRKFWGSSDGLGGFFDFRNLPCCY</sequence>
<dbReference type="FunFam" id="3.40.50.980:FF:000001">
    <property type="entry name" value="Non-ribosomal peptide synthetase"/>
    <property type="match status" value="1"/>
</dbReference>
<evidence type="ECO:0000256" key="3">
    <source>
        <dbReference type="ARBA" id="ARBA00022598"/>
    </source>
</evidence>
<dbReference type="Gene3D" id="2.30.38.10">
    <property type="entry name" value="Luciferase, Domain 3"/>
    <property type="match status" value="1"/>
</dbReference>
<accession>A0A1Y1YQ94</accession>
<name>A0A1Y1YQ94_9FUNG</name>
<dbReference type="GO" id="GO:0016874">
    <property type="term" value="F:ligase activity"/>
    <property type="evidence" value="ECO:0007669"/>
    <property type="project" value="UniProtKB-KW"/>
</dbReference>
<dbReference type="Proteomes" id="UP000193498">
    <property type="component" value="Unassembled WGS sequence"/>
</dbReference>
<dbReference type="InterPro" id="IPR045851">
    <property type="entry name" value="AMP-bd_C_sf"/>
</dbReference>
<dbReference type="CDD" id="cd05930">
    <property type="entry name" value="A_NRPS"/>
    <property type="match status" value="1"/>
</dbReference>
<dbReference type="PROSITE" id="PS50075">
    <property type="entry name" value="CARRIER"/>
    <property type="match status" value="2"/>
</dbReference>
<evidence type="ECO:0000313" key="6">
    <source>
        <dbReference type="EMBL" id="ORY00193.1"/>
    </source>
</evidence>
<dbReference type="GO" id="GO:0072330">
    <property type="term" value="P:monocarboxylic acid biosynthetic process"/>
    <property type="evidence" value="ECO:0007669"/>
    <property type="project" value="UniProtKB-ARBA"/>
</dbReference>
<evidence type="ECO:0000259" key="5">
    <source>
        <dbReference type="PROSITE" id="PS50075"/>
    </source>
</evidence>
<dbReference type="Pfam" id="PF13193">
    <property type="entry name" value="AMP-binding_C"/>
    <property type="match status" value="2"/>
</dbReference>
<protein>
    <recommendedName>
        <fullName evidence="5">Carrier domain-containing protein</fullName>
    </recommendedName>
</protein>
<dbReference type="InterPro" id="IPR020845">
    <property type="entry name" value="AMP-binding_CS"/>
</dbReference>
<dbReference type="InterPro" id="IPR001031">
    <property type="entry name" value="Thioesterase"/>
</dbReference>
<dbReference type="CDD" id="cd19544">
    <property type="entry name" value="E-C_NRPS"/>
    <property type="match status" value="1"/>
</dbReference>
<dbReference type="FunFam" id="3.30.300.30:FF:000010">
    <property type="entry name" value="Enterobactin synthetase component F"/>
    <property type="match status" value="2"/>
</dbReference>
<reference evidence="6 7" key="1">
    <citation type="submission" date="2016-07" db="EMBL/GenBank/DDBJ databases">
        <title>Pervasive Adenine N6-methylation of Active Genes in Fungi.</title>
        <authorList>
            <consortium name="DOE Joint Genome Institute"/>
            <person name="Mondo S.J."/>
            <person name="Dannebaum R.O."/>
            <person name="Kuo R.C."/>
            <person name="Labutti K."/>
            <person name="Haridas S."/>
            <person name="Kuo A."/>
            <person name="Salamov A."/>
            <person name="Ahrendt S.R."/>
            <person name="Lipzen A."/>
            <person name="Sullivan W."/>
            <person name="Andreopoulos W.B."/>
            <person name="Clum A."/>
            <person name="Lindquist E."/>
            <person name="Daum C."/>
            <person name="Ramamoorthy G.K."/>
            <person name="Gryganskyi A."/>
            <person name="Culley D."/>
            <person name="Magnuson J.K."/>
            <person name="James T.Y."/>
            <person name="O'Malley M.A."/>
            <person name="Stajich J.E."/>
            <person name="Spatafora J.W."/>
            <person name="Visel A."/>
            <person name="Grigoriev I.V."/>
        </authorList>
    </citation>
    <scope>NUCLEOTIDE SEQUENCE [LARGE SCALE GENOMIC DNA]</scope>
    <source>
        <strain evidence="6 7">CBS 931.73</strain>
    </source>
</reference>
<dbReference type="Gene3D" id="3.40.50.980">
    <property type="match status" value="2"/>
</dbReference>
<dbReference type="InterPro" id="IPR001242">
    <property type="entry name" value="Condensation_dom"/>
</dbReference>
<dbReference type="Pfam" id="PF00501">
    <property type="entry name" value="AMP-binding"/>
    <property type="match status" value="2"/>
</dbReference>
<evidence type="ECO:0000256" key="4">
    <source>
        <dbReference type="ARBA" id="ARBA00029454"/>
    </source>
</evidence>
<dbReference type="Pfam" id="PF00668">
    <property type="entry name" value="Condensation"/>
    <property type="match status" value="1"/>
</dbReference>
<dbReference type="EMBL" id="MCFE01000086">
    <property type="protein sequence ID" value="ORY00193.1"/>
    <property type="molecule type" value="Genomic_DNA"/>
</dbReference>
<dbReference type="Gene3D" id="1.10.1200.10">
    <property type="entry name" value="ACP-like"/>
    <property type="match status" value="1"/>
</dbReference>
<keyword evidence="7" id="KW-1185">Reference proteome</keyword>
<dbReference type="FunFam" id="1.10.1200.10:FF:000016">
    <property type="entry name" value="Non-ribosomal peptide synthase"/>
    <property type="match status" value="2"/>
</dbReference>
<evidence type="ECO:0000256" key="1">
    <source>
        <dbReference type="ARBA" id="ARBA00022450"/>
    </source>
</evidence>
<dbReference type="SUPFAM" id="SSF56801">
    <property type="entry name" value="Acetyl-CoA synthetase-like"/>
    <property type="match status" value="2"/>
</dbReference>
<keyword evidence="1" id="KW-0596">Phosphopantetheine</keyword>
<keyword evidence="2" id="KW-0597">Phosphoprotein</keyword>
<dbReference type="FunFam" id="3.40.50.12780:FF:000012">
    <property type="entry name" value="Non-ribosomal peptide synthetase"/>
    <property type="match status" value="1"/>
</dbReference>
<dbReference type="GO" id="GO:0031177">
    <property type="term" value="F:phosphopantetheine binding"/>
    <property type="evidence" value="ECO:0007669"/>
    <property type="project" value="InterPro"/>
</dbReference>
<dbReference type="InterPro" id="IPR006162">
    <property type="entry name" value="Ppantetheine_attach_site"/>
</dbReference>
<dbReference type="PROSITE" id="PS00012">
    <property type="entry name" value="PHOSPHOPANTETHEINE"/>
    <property type="match status" value="1"/>
</dbReference>
<dbReference type="Gene3D" id="3.40.50.1820">
    <property type="entry name" value="alpha/beta hydrolase"/>
    <property type="match status" value="1"/>
</dbReference>
<organism evidence="6 7">
    <name type="scientific">Basidiobolus meristosporus CBS 931.73</name>
    <dbReference type="NCBI Taxonomy" id="1314790"/>
    <lineage>
        <taxon>Eukaryota</taxon>
        <taxon>Fungi</taxon>
        <taxon>Fungi incertae sedis</taxon>
        <taxon>Zoopagomycota</taxon>
        <taxon>Entomophthoromycotina</taxon>
        <taxon>Basidiobolomycetes</taxon>
        <taxon>Basidiobolales</taxon>
        <taxon>Basidiobolaceae</taxon>
        <taxon>Basidiobolus</taxon>
    </lineage>
</organism>
<proteinExistence type="inferred from homology"/>
<dbReference type="Gene3D" id="3.30.559.30">
    <property type="entry name" value="Nonribosomal peptide synthetase, condensation domain"/>
    <property type="match status" value="1"/>
</dbReference>
<dbReference type="NCBIfam" id="TIGR01733">
    <property type="entry name" value="AA-adenyl-dom"/>
    <property type="match status" value="1"/>
</dbReference>
<dbReference type="Gene3D" id="3.40.50.12780">
    <property type="entry name" value="N-terminal domain of ligase-like"/>
    <property type="match status" value="1"/>
</dbReference>
<dbReference type="InterPro" id="IPR009081">
    <property type="entry name" value="PP-bd_ACP"/>
</dbReference>
<dbReference type="InterPro" id="IPR020806">
    <property type="entry name" value="PKS_PP-bd"/>
</dbReference>
<dbReference type="OrthoDB" id="329835at2759"/>
<dbReference type="InterPro" id="IPR042099">
    <property type="entry name" value="ANL_N_sf"/>
</dbReference>
<dbReference type="PANTHER" id="PTHR45527:SF1">
    <property type="entry name" value="FATTY ACID SYNTHASE"/>
    <property type="match status" value="1"/>
</dbReference>
<evidence type="ECO:0000313" key="7">
    <source>
        <dbReference type="Proteomes" id="UP000193498"/>
    </source>
</evidence>
<dbReference type="InParanoid" id="A0A1Y1YQ94"/>
<evidence type="ECO:0000256" key="2">
    <source>
        <dbReference type="ARBA" id="ARBA00022553"/>
    </source>
</evidence>
<dbReference type="Gene3D" id="3.30.300.30">
    <property type="match status" value="2"/>
</dbReference>
<feature type="domain" description="Carrier" evidence="5">
    <location>
        <begin position="1332"/>
        <end position="1407"/>
    </location>
</feature>
<feature type="domain" description="Carrier" evidence="5">
    <location>
        <begin position="261"/>
        <end position="335"/>
    </location>
</feature>
<dbReference type="GO" id="GO:0044550">
    <property type="term" value="P:secondary metabolite biosynthetic process"/>
    <property type="evidence" value="ECO:0007669"/>
    <property type="project" value="TreeGrafter"/>
</dbReference>
<keyword evidence="3" id="KW-0436">Ligase</keyword>
<dbReference type="SUPFAM" id="SSF47336">
    <property type="entry name" value="ACP-like"/>
    <property type="match status" value="2"/>
</dbReference>
<dbReference type="GO" id="GO:0043041">
    <property type="term" value="P:amino acid activation for nonribosomal peptide biosynthetic process"/>
    <property type="evidence" value="ECO:0007669"/>
    <property type="project" value="TreeGrafter"/>
</dbReference>
<dbReference type="SUPFAM" id="SSF53474">
    <property type="entry name" value="alpha/beta-Hydrolases"/>
    <property type="match status" value="1"/>
</dbReference>
<dbReference type="PROSITE" id="PS00455">
    <property type="entry name" value="AMP_BINDING"/>
    <property type="match status" value="1"/>
</dbReference>
<dbReference type="Pfam" id="PF00550">
    <property type="entry name" value="PP-binding"/>
    <property type="match status" value="2"/>
</dbReference>
<dbReference type="FunFam" id="2.30.38.10:FF:000001">
    <property type="entry name" value="Non-ribosomal peptide synthetase PvdI"/>
    <property type="match status" value="2"/>
</dbReference>
<dbReference type="InterPro" id="IPR025110">
    <property type="entry name" value="AMP-bd_C"/>
</dbReference>
<dbReference type="InterPro" id="IPR010071">
    <property type="entry name" value="AA_adenyl_dom"/>
</dbReference>
<dbReference type="InterPro" id="IPR000873">
    <property type="entry name" value="AMP-dep_synth/lig_dom"/>
</dbReference>
<dbReference type="SUPFAM" id="SSF52777">
    <property type="entry name" value="CoA-dependent acyltransferases"/>
    <property type="match status" value="2"/>
</dbReference>
<comment type="similarity">
    <text evidence="4">Belongs to the NRP synthetase family.</text>
</comment>
<dbReference type="InterPro" id="IPR036736">
    <property type="entry name" value="ACP-like_sf"/>
</dbReference>
<dbReference type="PANTHER" id="PTHR45527">
    <property type="entry name" value="NONRIBOSOMAL PEPTIDE SYNTHETASE"/>
    <property type="match status" value="1"/>
</dbReference>